<dbReference type="Proteomes" id="UP000663836">
    <property type="component" value="Unassembled WGS sequence"/>
</dbReference>
<dbReference type="InterPro" id="IPR011990">
    <property type="entry name" value="TPR-like_helical_dom_sf"/>
</dbReference>
<dbReference type="SUPFAM" id="SSF56399">
    <property type="entry name" value="ADP-ribosylation"/>
    <property type="match status" value="1"/>
</dbReference>
<feature type="non-terminal residue" evidence="5">
    <location>
        <position position="1"/>
    </location>
</feature>
<dbReference type="PANTHER" id="PTHR45641:SF1">
    <property type="entry name" value="AAA+ ATPASE DOMAIN-CONTAINING PROTEIN"/>
    <property type="match status" value="1"/>
</dbReference>
<proteinExistence type="predicted"/>
<dbReference type="SMART" id="SM00028">
    <property type="entry name" value="TPR"/>
    <property type="match status" value="3"/>
</dbReference>
<keyword evidence="1" id="KW-0677">Repeat</keyword>
<evidence type="ECO:0000256" key="1">
    <source>
        <dbReference type="ARBA" id="ARBA00022737"/>
    </source>
</evidence>
<dbReference type="AlphaFoldDB" id="A0A819XS87"/>
<evidence type="ECO:0008006" key="7">
    <source>
        <dbReference type="Google" id="ProtNLM"/>
    </source>
</evidence>
<dbReference type="InterPro" id="IPR019734">
    <property type="entry name" value="TPR_rpt"/>
</dbReference>
<dbReference type="PROSITE" id="PS50005">
    <property type="entry name" value="TPR"/>
    <property type="match status" value="1"/>
</dbReference>
<reference evidence="5" key="1">
    <citation type="submission" date="2021-02" db="EMBL/GenBank/DDBJ databases">
        <authorList>
            <person name="Nowell W R."/>
        </authorList>
    </citation>
    <scope>NUCLEOTIDE SEQUENCE</scope>
</reference>
<dbReference type="EMBL" id="CAJNOT010006120">
    <property type="protein sequence ID" value="CAF1482633.1"/>
    <property type="molecule type" value="Genomic_DNA"/>
</dbReference>
<dbReference type="Pfam" id="PF13424">
    <property type="entry name" value="TPR_12"/>
    <property type="match status" value="1"/>
</dbReference>
<evidence type="ECO:0000313" key="6">
    <source>
        <dbReference type="Proteomes" id="UP000663836"/>
    </source>
</evidence>
<feature type="non-terminal residue" evidence="5">
    <location>
        <position position="326"/>
    </location>
</feature>
<dbReference type="Proteomes" id="UP000663864">
    <property type="component" value="Unassembled WGS sequence"/>
</dbReference>
<dbReference type="PROSITE" id="PS50293">
    <property type="entry name" value="TPR_REGION"/>
    <property type="match status" value="1"/>
</dbReference>
<evidence type="ECO:0000313" key="5">
    <source>
        <dbReference type="EMBL" id="CAF4140014.1"/>
    </source>
</evidence>
<organism evidence="5 6">
    <name type="scientific">Rotaria sordida</name>
    <dbReference type="NCBI Taxonomy" id="392033"/>
    <lineage>
        <taxon>Eukaryota</taxon>
        <taxon>Metazoa</taxon>
        <taxon>Spiralia</taxon>
        <taxon>Gnathifera</taxon>
        <taxon>Rotifera</taxon>
        <taxon>Eurotatoria</taxon>
        <taxon>Bdelloidea</taxon>
        <taxon>Philodinida</taxon>
        <taxon>Philodinidae</taxon>
        <taxon>Rotaria</taxon>
    </lineage>
</organism>
<dbReference type="PANTHER" id="PTHR45641">
    <property type="entry name" value="TETRATRICOPEPTIDE REPEAT PROTEIN (AFU_ORTHOLOGUE AFUA_6G03870)"/>
    <property type="match status" value="1"/>
</dbReference>
<dbReference type="EMBL" id="CAJOBD010009693">
    <property type="protein sequence ID" value="CAF4140014.1"/>
    <property type="molecule type" value="Genomic_DNA"/>
</dbReference>
<gene>
    <name evidence="5" type="ORF">JBS370_LOCUS33446</name>
    <name evidence="4" type="ORF">ZHD862_LOCUS36631</name>
</gene>
<name>A0A819XS87_9BILA</name>
<sequence>MPQTEDAKHDMLNKCSDYYRTNQVELKKIELFRNSYTSDKAIEWDTCDSFVYRLLNKVLRTENIDLRYLFRFYIIDLCSQLEQESKRKAIDTETFTLYRGQQISTEEFNQLKANVGVLISINAHPNLENTIFADVDKCGRIQGEQEVLSSIGAVFKTDNVQLDPHLRLWKIGMTATDDGSKNLQEYINSIKQEIDDISPSILFGALLFNEMGQIDKAEKYFNMLLKALPIDHPDVPNVYDQIANIFAEQGKLNMALENYTYAYEIRRLRFFSDDIHIANSLHNLGFIHKQKGEYDKAMDYYRKVLAIDEKNYPNDHANKAHTMICI</sequence>
<protein>
    <recommendedName>
        <fullName evidence="7">Tetratricopeptide repeat protein</fullName>
    </recommendedName>
</protein>
<keyword evidence="2 3" id="KW-0802">TPR repeat</keyword>
<evidence type="ECO:0000256" key="3">
    <source>
        <dbReference type="PROSITE-ProRule" id="PRU00339"/>
    </source>
</evidence>
<accession>A0A819XS87</accession>
<feature type="repeat" description="TPR" evidence="3">
    <location>
        <begin position="278"/>
        <end position="311"/>
    </location>
</feature>
<dbReference type="Gene3D" id="1.25.40.10">
    <property type="entry name" value="Tetratricopeptide repeat domain"/>
    <property type="match status" value="1"/>
</dbReference>
<evidence type="ECO:0000256" key="2">
    <source>
        <dbReference type="ARBA" id="ARBA00022803"/>
    </source>
</evidence>
<dbReference type="SUPFAM" id="SSF48452">
    <property type="entry name" value="TPR-like"/>
    <property type="match status" value="1"/>
</dbReference>
<comment type="caution">
    <text evidence="5">The sequence shown here is derived from an EMBL/GenBank/DDBJ whole genome shotgun (WGS) entry which is preliminary data.</text>
</comment>
<evidence type="ECO:0000313" key="4">
    <source>
        <dbReference type="EMBL" id="CAF1482633.1"/>
    </source>
</evidence>